<dbReference type="VEuPathDB" id="FungiDB:RhiirFUN_024794"/>
<comment type="caution">
    <text evidence="1">The sequence shown here is derived from an EMBL/GenBank/DDBJ whole genome shotgun (WGS) entry which is preliminary data.</text>
</comment>
<reference evidence="1 2" key="2">
    <citation type="submission" date="2017-10" db="EMBL/GenBank/DDBJ databases">
        <title>Extensive intraspecific genome diversity in a model arbuscular mycorrhizal fungus.</title>
        <authorList>
            <person name="Chen E.C.H."/>
            <person name="Morin E."/>
            <person name="Baudet D."/>
            <person name="Noel J."/>
            <person name="Ndikumana S."/>
            <person name="Charron P."/>
            <person name="St-Onge C."/>
            <person name="Giorgi J."/>
            <person name="Grigoriev I.V."/>
            <person name="Roux C."/>
            <person name="Martin F.M."/>
            <person name="Corradi N."/>
        </authorList>
    </citation>
    <scope>NUCLEOTIDE SEQUENCE [LARGE SCALE GENOMIC DNA]</scope>
    <source>
        <strain evidence="1 2">C2</strain>
    </source>
</reference>
<sequence length="115" mass="13595">MHLQEIGLFPYMLDYTRDMFMYQYGNQIISKIDNRLATITQFNNLRILKKGYQQGTKFTGSEMRDIMKIIIFVLDELYTTGNKINNQTDSNLYTIASCKNLIICYNKFIKMYITS</sequence>
<reference evidence="1 2" key="1">
    <citation type="submission" date="2016-04" db="EMBL/GenBank/DDBJ databases">
        <title>Genome analyses suggest a sexual origin of heterokaryosis in a supposedly ancient asexual fungus.</title>
        <authorList>
            <person name="Ropars J."/>
            <person name="Sedzielewska K."/>
            <person name="Noel J."/>
            <person name="Charron P."/>
            <person name="Farinelli L."/>
            <person name="Marton T."/>
            <person name="Kruger M."/>
            <person name="Pelin A."/>
            <person name="Brachmann A."/>
            <person name="Corradi N."/>
        </authorList>
    </citation>
    <scope>NUCLEOTIDE SEQUENCE [LARGE SCALE GENOMIC DNA]</scope>
    <source>
        <strain evidence="1 2">C2</strain>
    </source>
</reference>
<evidence type="ECO:0000313" key="1">
    <source>
        <dbReference type="EMBL" id="PKK58838.1"/>
    </source>
</evidence>
<dbReference type="EMBL" id="LLXL01003352">
    <property type="protein sequence ID" value="PKK58838.1"/>
    <property type="molecule type" value="Genomic_DNA"/>
</dbReference>
<name>A0A2N1MB35_9GLOM</name>
<gene>
    <name evidence="1" type="ORF">RhiirC2_795690</name>
</gene>
<organism evidence="1 2">
    <name type="scientific">Rhizophagus irregularis</name>
    <dbReference type="NCBI Taxonomy" id="588596"/>
    <lineage>
        <taxon>Eukaryota</taxon>
        <taxon>Fungi</taxon>
        <taxon>Fungi incertae sedis</taxon>
        <taxon>Mucoromycota</taxon>
        <taxon>Glomeromycotina</taxon>
        <taxon>Glomeromycetes</taxon>
        <taxon>Glomerales</taxon>
        <taxon>Glomeraceae</taxon>
        <taxon>Rhizophagus</taxon>
    </lineage>
</organism>
<dbReference type="AlphaFoldDB" id="A0A2N1MB35"/>
<proteinExistence type="predicted"/>
<dbReference type="Proteomes" id="UP000233469">
    <property type="component" value="Unassembled WGS sequence"/>
</dbReference>
<evidence type="ECO:0000313" key="2">
    <source>
        <dbReference type="Proteomes" id="UP000233469"/>
    </source>
</evidence>
<protein>
    <submittedName>
        <fullName evidence="1">Uncharacterized protein</fullName>
    </submittedName>
</protein>
<accession>A0A2N1MB35</accession>